<organism evidence="3 4">
    <name type="scientific">Sulfobacillus acidophilus</name>
    <dbReference type="NCBI Taxonomy" id="53633"/>
    <lineage>
        <taxon>Bacteria</taxon>
        <taxon>Bacillati</taxon>
        <taxon>Bacillota</taxon>
        <taxon>Clostridia</taxon>
        <taxon>Eubacteriales</taxon>
        <taxon>Clostridiales Family XVII. Incertae Sedis</taxon>
        <taxon>Sulfobacillus</taxon>
    </lineage>
</organism>
<comment type="similarity">
    <text evidence="1">Belongs to the peptidase S13 family.</text>
</comment>
<keyword evidence="3" id="KW-0121">Carboxypeptidase</keyword>
<dbReference type="EC" id="3.4.16.4" evidence="3"/>
<evidence type="ECO:0000313" key="3">
    <source>
        <dbReference type="EMBL" id="MBN4077408.1"/>
    </source>
</evidence>
<dbReference type="InterPro" id="IPR012338">
    <property type="entry name" value="Beta-lactam/transpept-like"/>
</dbReference>
<dbReference type="GO" id="GO:0009002">
    <property type="term" value="F:serine-type D-Ala-D-Ala carboxypeptidase activity"/>
    <property type="evidence" value="ECO:0007669"/>
    <property type="project" value="UniProtKB-EC"/>
</dbReference>
<reference evidence="3" key="1">
    <citation type="submission" date="2021-02" db="EMBL/GenBank/DDBJ databases">
        <title>Activity-based single-cell genomes from oceanic crustal fluid captures similar information to metagenomic and metatranscriptomic surveys with orders of magnitude less sampling.</title>
        <authorList>
            <person name="D'Angelo T.S."/>
            <person name="Orcutt B.N."/>
        </authorList>
    </citation>
    <scope>NUCLEOTIDE SEQUENCE [LARGE SCALE GENOMIC DNA]</scope>
    <source>
        <strain evidence="3">AH-315-E05</strain>
    </source>
</reference>
<keyword evidence="3" id="KW-0645">Protease</keyword>
<evidence type="ECO:0000256" key="2">
    <source>
        <dbReference type="ARBA" id="ARBA00022801"/>
    </source>
</evidence>
<protein>
    <submittedName>
        <fullName evidence="3">D-alanyl-D-alanine carboxypeptidase/D-alanyl-D-alanine-endopeptidase</fullName>
        <ecNumber evidence="3">3.4.16.4</ecNumber>
    </submittedName>
</protein>
<dbReference type="PROSITE" id="PS51257">
    <property type="entry name" value="PROKAR_LIPOPROTEIN"/>
    <property type="match status" value="1"/>
</dbReference>
<evidence type="ECO:0000256" key="1">
    <source>
        <dbReference type="ARBA" id="ARBA00006096"/>
    </source>
</evidence>
<dbReference type="PANTHER" id="PTHR30023">
    <property type="entry name" value="D-ALANYL-D-ALANINE CARBOXYPEPTIDASE"/>
    <property type="match status" value="1"/>
</dbReference>
<comment type="caution">
    <text evidence="3">The sequence shown here is derived from an EMBL/GenBank/DDBJ whole genome shotgun (WGS) entry which is preliminary data.</text>
</comment>
<dbReference type="PRINTS" id="PR00922">
    <property type="entry name" value="DADACBPTASE3"/>
</dbReference>
<accession>A0ABS3AVL9</accession>
<dbReference type="Proteomes" id="UP000765003">
    <property type="component" value="Unassembled WGS sequence"/>
</dbReference>
<dbReference type="EMBL" id="JAFITA010000007">
    <property type="protein sequence ID" value="MBN4077408.1"/>
    <property type="molecule type" value="Genomic_DNA"/>
</dbReference>
<dbReference type="InterPro" id="IPR000667">
    <property type="entry name" value="Peptidase_S13"/>
</dbReference>
<keyword evidence="2 3" id="KW-0378">Hydrolase</keyword>
<evidence type="ECO:0000313" key="4">
    <source>
        <dbReference type="Proteomes" id="UP000765003"/>
    </source>
</evidence>
<keyword evidence="4" id="KW-1185">Reference proteome</keyword>
<sequence length="501" mass="55525">MADFFKQKRQKLMTRKIIKLSNLVLLLLFLLTLSCQTFASKNYRLNHSINSSELNANIGVKIVSLTNNKTIFAHNSKRLFMPASALKLFTTAAALHYLGPSFRFKSEIYTSSVSEDGKDLKNIYLKGYGDPSFSENDLSQIVARLSQMGVQKITGNIVVDSSYFDNMPWGKGWMWDDLIHGYSAPISAVNLNNNRIVLRATPGFFIKSGAKIAFWPNSQYFTIKNSSQTVAMGENSLKFVLNEPKKVADWPVADFLGLKKSTSIEVLGNILPSSAAKYKSYAVFDSSYFVGFLLKEKLQQANIKFDGDIKKAATPKKPATLLIKHESKPLYEIINNINKYSNNHATDCLVKAIGAYLNPNEPGSFAGGAAGIIKFLGEQVIIPKEEINIFDGSGASRYSLVSANSLVKLLQYVHNNFEIGPEFIASLPIAGVDGSLSERMTEEPLYKRIRAKTGTMTSVSTLAGFLTTKNDTYAFAILINNSTNNQKQLYVLQEKILTSIL</sequence>
<dbReference type="Gene3D" id="3.40.710.10">
    <property type="entry name" value="DD-peptidase/beta-lactamase superfamily"/>
    <property type="match status" value="2"/>
</dbReference>
<dbReference type="SUPFAM" id="SSF56601">
    <property type="entry name" value="beta-lactamase/transpeptidase-like"/>
    <property type="match status" value="1"/>
</dbReference>
<proteinExistence type="inferred from homology"/>
<dbReference type="Pfam" id="PF02113">
    <property type="entry name" value="Peptidase_S13"/>
    <property type="match status" value="1"/>
</dbReference>
<dbReference type="PANTHER" id="PTHR30023:SF0">
    <property type="entry name" value="PENICILLIN-SENSITIVE CARBOXYPEPTIDASE A"/>
    <property type="match status" value="1"/>
</dbReference>
<dbReference type="Gene3D" id="3.50.80.20">
    <property type="entry name" value="D-Ala-D-Ala carboxypeptidase C, peptidase S13"/>
    <property type="match status" value="1"/>
</dbReference>
<dbReference type="NCBIfam" id="TIGR00666">
    <property type="entry name" value="PBP4"/>
    <property type="match status" value="1"/>
</dbReference>
<gene>
    <name evidence="3" type="primary">dacB</name>
    <name evidence="3" type="ORF">JYT19_00695</name>
</gene>
<name>A0ABS3AVL9_9FIRM</name>